<name>A0A100WSH1_MYCFO</name>
<organism evidence="2 3">
    <name type="scientific">Mycolicibacterium fortuitum subsp. acetamidolyticum</name>
    <dbReference type="NCBI Taxonomy" id="144550"/>
    <lineage>
        <taxon>Bacteria</taxon>
        <taxon>Bacillati</taxon>
        <taxon>Actinomycetota</taxon>
        <taxon>Actinomycetes</taxon>
        <taxon>Mycobacteriales</taxon>
        <taxon>Mycobacteriaceae</taxon>
        <taxon>Mycolicibacterium</taxon>
    </lineage>
</organism>
<feature type="compositionally biased region" description="Basic and acidic residues" evidence="1">
    <location>
        <begin position="427"/>
        <end position="447"/>
    </location>
</feature>
<proteinExistence type="predicted"/>
<feature type="compositionally biased region" description="Polar residues" evidence="1">
    <location>
        <begin position="409"/>
        <end position="420"/>
    </location>
</feature>
<feature type="region of interest" description="Disordered" evidence="1">
    <location>
        <begin position="317"/>
        <end position="341"/>
    </location>
</feature>
<evidence type="ECO:0000313" key="2">
    <source>
        <dbReference type="EMBL" id="GAT03487.1"/>
    </source>
</evidence>
<dbReference type="EMBL" id="BCSZ01000033">
    <property type="protein sequence ID" value="GAT03487.1"/>
    <property type="molecule type" value="Genomic_DNA"/>
</dbReference>
<dbReference type="Proteomes" id="UP000069705">
    <property type="component" value="Unassembled WGS sequence"/>
</dbReference>
<protein>
    <submittedName>
        <fullName evidence="2">Uncharacterized protein</fullName>
    </submittedName>
</protein>
<evidence type="ECO:0000313" key="3">
    <source>
        <dbReference type="Proteomes" id="UP000069705"/>
    </source>
</evidence>
<gene>
    <name evidence="2" type="ORF">RMCFA_3599</name>
</gene>
<evidence type="ECO:0000256" key="1">
    <source>
        <dbReference type="SAM" id="MobiDB-lite"/>
    </source>
</evidence>
<accession>A0A100WSH1</accession>
<sequence length="616" mass="67082">MAQSPSGLTPAEALAAALAAAEARDPGDLSVAVAVRTSEGIIAARERAAAWGKRLLRSIWTPVDPYDGDQVAEFAATAARHMATAQKTTATAAAAGQIQLLSSMGVRVSVRPTSPDDIRGTRVTFDDGQVDLEHRGTRVRYRDQDPVDLDAIDFTNVEVLNRPARTVRYLESQGATREQAEAAALKRLDALVDGNMMLAQRLAESEVINAAANLSGSTVVGMRRIIHPELSRTGTCGLCIAASDRLYTVRELLPMHANCKCTSAAVTEEFDPADALNAVDLRQLYRDSGGTSRAHLKRTRYKVDEHGELGPTLIPVRKYKPRSKASEKASGGTAVMAEESPVEVARRQLPLFEANLTKLRQQGLAEDSSQVKYHKQQIKRYRERLADQSDSGQTRDSGVARTRRDVSDTNKTPATSTDSVQPPIPPADDRSAATGDEDPHDRLDRLFSDQTANATPRQRSAVVRWQGMDRFYEKVQAAIGGSGDPESMIVAQELSKLARPLPEDVELWRGVRSIPKTFHVDRGDVASIVGREWIEERFMGATVSRDIATPEFTHPGPAPAVLHIVARAGTRAVWIPPLGTPEHARQSELLIMNGARVRILGVDTSGEIPVIRMEVT</sequence>
<dbReference type="Gene3D" id="3.90.176.10">
    <property type="entry name" value="Toxin ADP-ribosyltransferase, Chain A, domain 1"/>
    <property type="match status" value="1"/>
</dbReference>
<reference evidence="3" key="2">
    <citation type="submission" date="2016-02" db="EMBL/GenBank/DDBJ databases">
        <title>Draft genome sequence of five rapidly growing Mycobacterium species.</title>
        <authorList>
            <person name="Katahira K."/>
            <person name="Gotou Y."/>
            <person name="Iida K."/>
            <person name="Ogura Y."/>
            <person name="Hayashi T."/>
        </authorList>
    </citation>
    <scope>NUCLEOTIDE SEQUENCE [LARGE SCALE GENOMIC DNA]</scope>
    <source>
        <strain evidence="3">JCM6368</strain>
    </source>
</reference>
<reference evidence="2 3" key="1">
    <citation type="journal article" date="2016" name="Genome Announc.">
        <title>Draft Genome Sequences of Five Rapidly Growing Mycobacterium Species, M. thermoresistibile, M. fortuitum subsp. acetamidolyticum, M. canariasense, M. brisbanense, and M. novocastrense.</title>
        <authorList>
            <person name="Katahira K."/>
            <person name="Ogura Y."/>
            <person name="Gotoh Y."/>
            <person name="Hayashi T."/>
        </authorList>
    </citation>
    <scope>NUCLEOTIDE SEQUENCE [LARGE SCALE GENOMIC DNA]</scope>
    <source>
        <strain evidence="2 3">JCM6368</strain>
    </source>
</reference>
<feature type="compositionally biased region" description="Polar residues" evidence="1">
    <location>
        <begin position="448"/>
        <end position="458"/>
    </location>
</feature>
<comment type="caution">
    <text evidence="2">The sequence shown here is derived from an EMBL/GenBank/DDBJ whole genome shotgun (WGS) entry which is preliminary data.</text>
</comment>
<dbReference type="RefSeq" id="WP_061264168.1">
    <property type="nucleotide sequence ID" value="NZ_BCSZ01000033.1"/>
</dbReference>
<dbReference type="AlphaFoldDB" id="A0A100WSH1"/>
<feature type="region of interest" description="Disordered" evidence="1">
    <location>
        <begin position="382"/>
        <end position="460"/>
    </location>
</feature>